<dbReference type="Pfam" id="PF07167">
    <property type="entry name" value="PhaC_N"/>
    <property type="match status" value="1"/>
</dbReference>
<dbReference type="InterPro" id="IPR029058">
    <property type="entry name" value="AB_hydrolase_fold"/>
</dbReference>
<keyword evidence="3" id="KW-0808">Transferase</keyword>
<accession>A0ABY5HMZ5</accession>
<dbReference type="Proteomes" id="UP001058461">
    <property type="component" value="Chromosome"/>
</dbReference>
<dbReference type="InterPro" id="IPR010963">
    <property type="entry name" value="PHA_synth_I"/>
</dbReference>
<evidence type="ECO:0000313" key="6">
    <source>
        <dbReference type="EMBL" id="UTW13304.1"/>
    </source>
</evidence>
<reference evidence="6" key="1">
    <citation type="submission" date="2021-04" db="EMBL/GenBank/DDBJ databases">
        <title>Oceanospirillales bacteria with DddD are important DMSP degraders in coastal seawater.</title>
        <authorList>
            <person name="Liu J."/>
        </authorList>
    </citation>
    <scope>NUCLEOTIDE SEQUENCE</scope>
    <source>
        <strain evidence="6">D13-1</strain>
    </source>
</reference>
<evidence type="ECO:0000313" key="7">
    <source>
        <dbReference type="Proteomes" id="UP001058461"/>
    </source>
</evidence>
<feature type="domain" description="Poly-beta-hydroxybutyrate polymerase N-terminal" evidence="5">
    <location>
        <begin position="101"/>
        <end position="267"/>
    </location>
</feature>
<sequence length="587" mass="66043">MSIQPEKTVFMDKNSNVLSDPQEFIDYLNSETKKVLDMFTSSGGDDIFTQFTQSWTELTTRSFEDPTVWIRAITDYQTAQLNLWQSLFTGSTANVEPSRGDRRFQAEEWSANPVFSYIKQSYLLTSKLLNEMASNANLSDSEQRKLEFYTQQYIDALSPTNFAATNPEVLQQALETKGQSLIDGLKNLLGDIDKGRISMTDETAFVLGENLALSEGAVVFENDMFQLLQYKPLTEQVTERPLLIVPPCINKFYILDLQEHNSFVRYCVEQGQTVFLVSWLNPSIEQGDISWDDYVGEGVIKAIDVAHDIGTADKINALAWCVGGTLLASALAVMAARKDNRVASATFLTTLTDFSDPGDLCVFIDEQQVKRLEDKVNNAGVLNGRELATSFNMLRSNDLIWSYVVNNYLKGQTPPPFDILYWNSDSTNLPANMYTYYINKMYLENKLVEPNALTICGEPIDLRKIKIPCYFLSTIEDHIAPWKGTFKGAANFKGNVEFVLGASGHVAGVINPASKNRRHFWTGGEQGKSADHWFDTATQQEGSWWTHWNEWLKRRAGKKAEAPADFGNATYKAIEPAPGRYVSARID</sequence>
<dbReference type="Gene3D" id="3.40.50.1820">
    <property type="entry name" value="alpha/beta hydrolase"/>
    <property type="match status" value="1"/>
</dbReference>
<dbReference type="SUPFAM" id="SSF53474">
    <property type="entry name" value="alpha/beta-Hydrolases"/>
    <property type="match status" value="1"/>
</dbReference>
<dbReference type="InterPro" id="IPR051321">
    <property type="entry name" value="PHA/PHB_synthase"/>
</dbReference>
<keyword evidence="4" id="KW-0012">Acyltransferase</keyword>
<proteinExistence type="predicted"/>
<name>A0ABY5HMZ5_9GAMM</name>
<comment type="subcellular location">
    <subcellularLocation>
        <location evidence="1">Cytoplasm</location>
    </subcellularLocation>
</comment>
<evidence type="ECO:0000259" key="5">
    <source>
        <dbReference type="Pfam" id="PF07167"/>
    </source>
</evidence>
<protein>
    <submittedName>
        <fullName evidence="6">Class I poly(R)-hydroxyalkanoic acid synthase</fullName>
    </submittedName>
</protein>
<gene>
    <name evidence="6" type="primary">phaC</name>
    <name evidence="6" type="ORF">KDW95_06505</name>
</gene>
<keyword evidence="7" id="KW-1185">Reference proteome</keyword>
<evidence type="ECO:0000256" key="4">
    <source>
        <dbReference type="ARBA" id="ARBA00023315"/>
    </source>
</evidence>
<dbReference type="PANTHER" id="PTHR36837:SF5">
    <property type="entry name" value="POLY-3-HYDROXYBUTYRATE SYNTHASE"/>
    <property type="match status" value="1"/>
</dbReference>
<evidence type="ECO:0000256" key="2">
    <source>
        <dbReference type="ARBA" id="ARBA00022490"/>
    </source>
</evidence>
<dbReference type="NCBIfam" id="TIGR01838">
    <property type="entry name" value="PHA_synth_I"/>
    <property type="match status" value="1"/>
</dbReference>
<dbReference type="EMBL" id="CP073347">
    <property type="protein sequence ID" value="UTW13304.1"/>
    <property type="molecule type" value="Genomic_DNA"/>
</dbReference>
<evidence type="ECO:0000256" key="3">
    <source>
        <dbReference type="ARBA" id="ARBA00022679"/>
    </source>
</evidence>
<evidence type="ECO:0000256" key="1">
    <source>
        <dbReference type="ARBA" id="ARBA00004496"/>
    </source>
</evidence>
<dbReference type="InterPro" id="IPR010941">
    <property type="entry name" value="PhaC_N"/>
</dbReference>
<dbReference type="PANTHER" id="PTHR36837">
    <property type="entry name" value="POLY(3-HYDROXYALKANOATE) POLYMERASE SUBUNIT PHAC"/>
    <property type="match status" value="1"/>
</dbReference>
<keyword evidence="2" id="KW-0963">Cytoplasm</keyword>
<organism evidence="6 7">
    <name type="scientific">Marinobacterium rhizophilum</name>
    <dbReference type="NCBI Taxonomy" id="420402"/>
    <lineage>
        <taxon>Bacteria</taxon>
        <taxon>Pseudomonadati</taxon>
        <taxon>Pseudomonadota</taxon>
        <taxon>Gammaproteobacteria</taxon>
        <taxon>Oceanospirillales</taxon>
        <taxon>Oceanospirillaceae</taxon>
        <taxon>Marinobacterium</taxon>
    </lineage>
</organism>